<comment type="catalytic activity">
    <reaction evidence="1 12">
        <text>1-(5-phospho-beta-D-ribosyl)-ATP + H2O = 1-(5-phospho-beta-D-ribosyl)-5'-AMP + diphosphate + H(+)</text>
        <dbReference type="Rhea" id="RHEA:22828"/>
        <dbReference type="ChEBI" id="CHEBI:15377"/>
        <dbReference type="ChEBI" id="CHEBI:15378"/>
        <dbReference type="ChEBI" id="CHEBI:33019"/>
        <dbReference type="ChEBI" id="CHEBI:59457"/>
        <dbReference type="ChEBI" id="CHEBI:73183"/>
        <dbReference type="EC" id="3.6.1.31"/>
    </reaction>
</comment>
<dbReference type="InterPro" id="IPR008179">
    <property type="entry name" value="HisE"/>
</dbReference>
<proteinExistence type="inferred from homology"/>
<evidence type="ECO:0000256" key="12">
    <source>
        <dbReference type="HAMAP-Rule" id="MF_01020"/>
    </source>
</evidence>
<reference evidence="13" key="1">
    <citation type="journal article" date="2021" name="PeerJ">
        <title>Extensive microbial diversity within the chicken gut microbiome revealed by metagenomics and culture.</title>
        <authorList>
            <person name="Gilroy R."/>
            <person name="Ravi A."/>
            <person name="Getino M."/>
            <person name="Pursley I."/>
            <person name="Horton D.L."/>
            <person name="Alikhan N.F."/>
            <person name="Baker D."/>
            <person name="Gharbi K."/>
            <person name="Hall N."/>
            <person name="Watson M."/>
            <person name="Adriaenssens E.M."/>
            <person name="Foster-Nyarko E."/>
            <person name="Jarju S."/>
            <person name="Secka A."/>
            <person name="Antonio M."/>
            <person name="Oren A."/>
            <person name="Chaudhuri R.R."/>
            <person name="La Ragione R."/>
            <person name="Hildebrand F."/>
            <person name="Pallen M.J."/>
        </authorList>
    </citation>
    <scope>NUCLEOTIDE SEQUENCE</scope>
    <source>
        <strain evidence="13">ChiGjej2B2-7701</strain>
    </source>
</reference>
<keyword evidence="10 12" id="KW-0067">ATP-binding</keyword>
<name>A0A921IMU6_9ACTN</name>
<evidence type="ECO:0000256" key="10">
    <source>
        <dbReference type="ARBA" id="ARBA00022840"/>
    </source>
</evidence>
<dbReference type="CDD" id="cd11534">
    <property type="entry name" value="NTP-PPase_HisIE_like"/>
    <property type="match status" value="1"/>
</dbReference>
<dbReference type="Proteomes" id="UP000746751">
    <property type="component" value="Unassembled WGS sequence"/>
</dbReference>
<evidence type="ECO:0000256" key="4">
    <source>
        <dbReference type="ARBA" id="ARBA00012414"/>
    </source>
</evidence>
<dbReference type="EC" id="3.6.1.31" evidence="4 12"/>
<dbReference type="EMBL" id="JAUEIQ010000002">
    <property type="protein sequence ID" value="MDN0063357.1"/>
    <property type="molecule type" value="Genomic_DNA"/>
</dbReference>
<dbReference type="GO" id="GO:0005524">
    <property type="term" value="F:ATP binding"/>
    <property type="evidence" value="ECO:0007669"/>
    <property type="project" value="UniProtKB-KW"/>
</dbReference>
<dbReference type="Gene3D" id="1.10.287.1080">
    <property type="entry name" value="MazG-like"/>
    <property type="match status" value="1"/>
</dbReference>
<dbReference type="GO" id="GO:0005737">
    <property type="term" value="C:cytoplasm"/>
    <property type="evidence" value="ECO:0007669"/>
    <property type="project" value="UniProtKB-SubCell"/>
</dbReference>
<comment type="pathway">
    <text evidence="3 12">Amino-acid biosynthesis; L-histidine biosynthesis; L-histidine from 5-phospho-alpha-D-ribose 1-diphosphate: step 2/9.</text>
</comment>
<evidence type="ECO:0000256" key="11">
    <source>
        <dbReference type="ARBA" id="ARBA00023102"/>
    </source>
</evidence>
<organism evidence="13 16">
    <name type="scientific">Collinsella ihumii</name>
    <dbReference type="NCBI Taxonomy" id="1720204"/>
    <lineage>
        <taxon>Bacteria</taxon>
        <taxon>Bacillati</taxon>
        <taxon>Actinomycetota</taxon>
        <taxon>Coriobacteriia</taxon>
        <taxon>Coriobacteriales</taxon>
        <taxon>Coriobacteriaceae</taxon>
        <taxon>Collinsella</taxon>
    </lineage>
</organism>
<dbReference type="GO" id="GO:0004636">
    <property type="term" value="F:phosphoribosyl-ATP diphosphatase activity"/>
    <property type="evidence" value="ECO:0007669"/>
    <property type="project" value="UniProtKB-UniRule"/>
</dbReference>
<dbReference type="AlphaFoldDB" id="A0A921IMU6"/>
<evidence type="ECO:0000256" key="1">
    <source>
        <dbReference type="ARBA" id="ARBA00001460"/>
    </source>
</evidence>
<evidence type="ECO:0000256" key="6">
    <source>
        <dbReference type="ARBA" id="ARBA00022490"/>
    </source>
</evidence>
<protein>
    <recommendedName>
        <fullName evidence="5 12">Phosphoribosyl-ATP pyrophosphatase</fullName>
        <shortName evidence="12">PRA-PH</shortName>
        <ecNumber evidence="4 12">3.6.1.31</ecNumber>
    </recommendedName>
</protein>
<dbReference type="SUPFAM" id="SSF101386">
    <property type="entry name" value="all-alpha NTP pyrophosphatases"/>
    <property type="match status" value="1"/>
</dbReference>
<evidence type="ECO:0000256" key="8">
    <source>
        <dbReference type="ARBA" id="ARBA00022741"/>
    </source>
</evidence>
<evidence type="ECO:0000313" key="14">
    <source>
        <dbReference type="EMBL" id="MDN0063357.1"/>
    </source>
</evidence>
<accession>A0A921IMU6</accession>
<evidence type="ECO:0000313" key="16">
    <source>
        <dbReference type="Proteomes" id="UP000746751"/>
    </source>
</evidence>
<comment type="subcellular location">
    <subcellularLocation>
        <location evidence="2 12">Cytoplasm</location>
    </subcellularLocation>
</comment>
<dbReference type="Pfam" id="PF01503">
    <property type="entry name" value="PRA-PH"/>
    <property type="match status" value="1"/>
</dbReference>
<dbReference type="PANTHER" id="PTHR42945">
    <property type="entry name" value="HISTIDINE BIOSYNTHESIS BIFUNCTIONAL PROTEIN"/>
    <property type="match status" value="1"/>
</dbReference>
<gene>
    <name evidence="12 13" type="primary">hisE</name>
    <name evidence="13" type="ORF">K8U80_00215</name>
    <name evidence="14" type="ORF">QVN30_03445</name>
    <name evidence="15" type="ORF">QVN40_07140</name>
</gene>
<keyword evidence="9 12" id="KW-0378">Hydrolase</keyword>
<keyword evidence="7 12" id="KW-0028">Amino-acid biosynthesis</keyword>
<evidence type="ECO:0000256" key="2">
    <source>
        <dbReference type="ARBA" id="ARBA00004496"/>
    </source>
</evidence>
<reference evidence="14" key="3">
    <citation type="submission" date="2023-06" db="EMBL/GenBank/DDBJ databases">
        <authorList>
            <person name="Zeman M."/>
            <person name="Kubasova T."/>
            <person name="Jahodarova E."/>
            <person name="Nykrynova M."/>
            <person name="Rychlik I."/>
        </authorList>
    </citation>
    <scope>NUCLEOTIDE SEQUENCE</scope>
    <source>
        <strain evidence="15">15_COKtk</strain>
        <strain evidence="14">176_SSukc20</strain>
    </source>
</reference>
<keyword evidence="17" id="KW-1185">Reference proteome</keyword>
<evidence type="ECO:0000256" key="9">
    <source>
        <dbReference type="ARBA" id="ARBA00022801"/>
    </source>
</evidence>
<dbReference type="PANTHER" id="PTHR42945:SF9">
    <property type="entry name" value="HISTIDINE BIOSYNTHESIS BIFUNCTIONAL PROTEIN HISIE"/>
    <property type="match status" value="1"/>
</dbReference>
<dbReference type="EMBL" id="JAUEIR010000006">
    <property type="protein sequence ID" value="MDN0069477.1"/>
    <property type="molecule type" value="Genomic_DNA"/>
</dbReference>
<keyword evidence="8 12" id="KW-0547">Nucleotide-binding</keyword>
<evidence type="ECO:0000256" key="7">
    <source>
        <dbReference type="ARBA" id="ARBA00022605"/>
    </source>
</evidence>
<dbReference type="InterPro" id="IPR021130">
    <property type="entry name" value="PRib-ATP_PPHydrolase-like"/>
</dbReference>
<reference evidence="15" key="4">
    <citation type="submission" date="2023-08" db="EMBL/GenBank/DDBJ databases">
        <title>Identification and characterization of horizontal gene transfer across gut microbiota members of farm animals based on homology search.</title>
        <authorList>
            <person name="Schwarzerova J."/>
            <person name="Nykrynova M."/>
            <person name="Jureckova K."/>
            <person name="Cejkova D."/>
            <person name="Rychlik I."/>
        </authorList>
    </citation>
    <scope>NUCLEOTIDE SEQUENCE</scope>
    <source>
        <strain evidence="15">15_COKtk</strain>
        <strain evidence="14">176_SSukc20</strain>
    </source>
</reference>
<evidence type="ECO:0000256" key="5">
    <source>
        <dbReference type="ARBA" id="ARBA00013336"/>
    </source>
</evidence>
<keyword evidence="6 12" id="KW-0963">Cytoplasm</keyword>
<keyword evidence="11 12" id="KW-0368">Histidine biosynthesis</keyword>
<dbReference type="GO" id="GO:0000105">
    <property type="term" value="P:L-histidine biosynthetic process"/>
    <property type="evidence" value="ECO:0007669"/>
    <property type="project" value="UniProtKB-UniRule"/>
</dbReference>
<reference evidence="13" key="2">
    <citation type="submission" date="2021-09" db="EMBL/GenBank/DDBJ databases">
        <authorList>
            <person name="Gilroy R."/>
        </authorList>
    </citation>
    <scope>NUCLEOTIDE SEQUENCE</scope>
    <source>
        <strain evidence="13">ChiGjej2B2-7701</strain>
    </source>
</reference>
<evidence type="ECO:0000256" key="3">
    <source>
        <dbReference type="ARBA" id="ARBA00005204"/>
    </source>
</evidence>
<dbReference type="NCBIfam" id="TIGR03188">
    <property type="entry name" value="histidine_hisI"/>
    <property type="match status" value="1"/>
</dbReference>
<dbReference type="HAMAP" id="MF_01020">
    <property type="entry name" value="HisE"/>
    <property type="match status" value="1"/>
</dbReference>
<dbReference type="Proteomes" id="UP001168435">
    <property type="component" value="Unassembled WGS sequence"/>
</dbReference>
<comment type="similarity">
    <text evidence="12">Belongs to the PRA-PH family.</text>
</comment>
<comment type="caution">
    <text evidence="13">The sequence shown here is derived from an EMBL/GenBank/DDBJ whole genome shotgun (WGS) entry which is preliminary data.</text>
</comment>
<evidence type="ECO:0000313" key="13">
    <source>
        <dbReference type="EMBL" id="HJG29806.1"/>
    </source>
</evidence>
<evidence type="ECO:0000313" key="15">
    <source>
        <dbReference type="EMBL" id="MDN0069477.1"/>
    </source>
</evidence>
<dbReference type="Proteomes" id="UP001168505">
    <property type="component" value="Unassembled WGS sequence"/>
</dbReference>
<dbReference type="RefSeq" id="WP_066831582.1">
    <property type="nucleotide sequence ID" value="NZ_CABKVW010000007.1"/>
</dbReference>
<sequence length="105" mass="11613">MGVRTEHVQDGNIGETLTGLAAVIHERRGATPDTSYTAKLLQGEADSLLKKLAEEASEVIMACKDNDHDHIRYEAGDLIYHLLVTLERYGVTLDELAGELDARHR</sequence>
<evidence type="ECO:0000313" key="17">
    <source>
        <dbReference type="Proteomes" id="UP001168435"/>
    </source>
</evidence>
<dbReference type="EMBL" id="DYVF01000002">
    <property type="protein sequence ID" value="HJG29806.1"/>
    <property type="molecule type" value="Genomic_DNA"/>
</dbReference>